<reference evidence="1 2" key="1">
    <citation type="journal article" date="2011" name="PLoS Pathog.">
        <title>Dynamic evolution of pathogenicity revealed by sequencing and comparative genomics of 19 Pseudomonas syringae isolates.</title>
        <authorList>
            <person name="Baltrus D.A."/>
            <person name="Nishimura M.T."/>
            <person name="Romanchuk A."/>
            <person name="Chang J.H."/>
            <person name="Mukhtar M.S."/>
            <person name="Cherkis K."/>
            <person name="Roach J."/>
            <person name="Grant S.R."/>
            <person name="Jones C.D."/>
            <person name="Dangl J.L."/>
        </authorList>
    </citation>
    <scope>NUCLEOTIDE SEQUENCE [LARGE SCALE GENOMIC DNA]</scope>
    <source>
        <strain evidence="2">M301072PT</strain>
    </source>
</reference>
<organism evidence="1 2">
    <name type="scientific">Pseudomonas syringae pv. japonica str. M301072</name>
    <dbReference type="NCBI Taxonomy" id="629262"/>
    <lineage>
        <taxon>Bacteria</taxon>
        <taxon>Pseudomonadati</taxon>
        <taxon>Pseudomonadota</taxon>
        <taxon>Gammaproteobacteria</taxon>
        <taxon>Pseudomonadales</taxon>
        <taxon>Pseudomonadaceae</taxon>
        <taxon>Pseudomonas</taxon>
        <taxon>Pseudomonas syringae</taxon>
    </lineage>
</organism>
<dbReference type="Proteomes" id="UP000004471">
    <property type="component" value="Unassembled WGS sequence"/>
</dbReference>
<evidence type="ECO:0000313" key="2">
    <source>
        <dbReference type="Proteomes" id="UP000004471"/>
    </source>
</evidence>
<sequence>ERLAEVTRWRSVQDGDALEIDSSPFACCPDNSIAYS</sequence>
<dbReference type="AlphaFoldDB" id="F3G0L6"/>
<name>F3G0L6_PSESX</name>
<dbReference type="EMBL" id="AEAH01004319">
    <property type="protein sequence ID" value="EGH36008.1"/>
    <property type="molecule type" value="Genomic_DNA"/>
</dbReference>
<evidence type="ECO:0000313" key="1">
    <source>
        <dbReference type="EMBL" id="EGH36008.1"/>
    </source>
</evidence>
<proteinExistence type="predicted"/>
<protein>
    <submittedName>
        <fullName evidence="1">Uncharacterized protein</fullName>
    </submittedName>
</protein>
<feature type="non-terminal residue" evidence="1">
    <location>
        <position position="36"/>
    </location>
</feature>
<accession>F3G0L6</accession>
<comment type="caution">
    <text evidence="1">The sequence shown here is derived from an EMBL/GenBank/DDBJ whole genome shotgun (WGS) entry which is preliminary data.</text>
</comment>
<feature type="non-terminal residue" evidence="1">
    <location>
        <position position="1"/>
    </location>
</feature>
<gene>
    <name evidence="1" type="ORF">PSYJA_45926</name>
</gene>